<dbReference type="GO" id="GO:0016787">
    <property type="term" value="F:hydrolase activity"/>
    <property type="evidence" value="ECO:0007669"/>
    <property type="project" value="UniProtKB-KW"/>
</dbReference>
<dbReference type="InterPro" id="IPR049492">
    <property type="entry name" value="BD-FAE-like_dom"/>
</dbReference>
<evidence type="ECO:0000313" key="4">
    <source>
        <dbReference type="Proteomes" id="UP000665561"/>
    </source>
</evidence>
<proteinExistence type="predicted"/>
<dbReference type="Gene3D" id="3.40.50.1820">
    <property type="entry name" value="alpha/beta hydrolase"/>
    <property type="match status" value="1"/>
</dbReference>
<keyword evidence="4" id="KW-1185">Reference proteome</keyword>
<keyword evidence="1 3" id="KW-0378">Hydrolase</keyword>
<dbReference type="EMBL" id="JAAAMV010000024">
    <property type="protein sequence ID" value="NBD26963.1"/>
    <property type="molecule type" value="Genomic_DNA"/>
</dbReference>
<gene>
    <name evidence="3" type="ORF">GT019_24085</name>
</gene>
<sequence>MAGFENALIELWPEGAPNAAGTTDEDRPALTTYLVAGSKGAVIVCPGGGYGMRAEHEGRPIAEWLNGIGISAFVLRYRVAPYRHPNPLLDAQRAIRYVRLHAAEWGIDERRIGILGFSAGGHLASTAGTQYDAGNPDAADPIERMSSRPDAIILCYAVISMSSPFGHGGSRDNLLGKAPDEALVARMSSELRVTPDTPPAFLWHTADDAAVPVENALLFASALRGAGVPFDLHVYEQGRHGLGLAEDDPHVATWTTVCGHWLKRHDF</sequence>
<dbReference type="PANTHER" id="PTHR48081">
    <property type="entry name" value="AB HYDROLASE SUPERFAMILY PROTEIN C4A8.06C"/>
    <property type="match status" value="1"/>
</dbReference>
<dbReference type="Pfam" id="PF20434">
    <property type="entry name" value="BD-FAE"/>
    <property type="match status" value="1"/>
</dbReference>
<dbReference type="SUPFAM" id="SSF53474">
    <property type="entry name" value="alpha/beta-Hydrolases"/>
    <property type="match status" value="1"/>
</dbReference>
<protein>
    <submittedName>
        <fullName evidence="3">Alpha/beta hydrolase fold domain-containing protein</fullName>
    </submittedName>
</protein>
<accession>A0ABW9XW70</accession>
<evidence type="ECO:0000256" key="1">
    <source>
        <dbReference type="ARBA" id="ARBA00022801"/>
    </source>
</evidence>
<dbReference type="InterPro" id="IPR029058">
    <property type="entry name" value="AB_hydrolase_fold"/>
</dbReference>
<dbReference type="Proteomes" id="UP000665561">
    <property type="component" value="Unassembled WGS sequence"/>
</dbReference>
<reference evidence="3 4" key="1">
    <citation type="submission" date="2020-01" db="EMBL/GenBank/DDBJ databases">
        <title>Paenibacillus soybeanensis sp. nov. isolated from the nodules of soybean (Glycine max(L.) Merr).</title>
        <authorList>
            <person name="Wang H."/>
        </authorList>
    </citation>
    <scope>NUCLEOTIDE SEQUENCE [LARGE SCALE GENOMIC DNA]</scope>
    <source>
        <strain evidence="3 4">T1</strain>
    </source>
</reference>
<dbReference type="PANTHER" id="PTHR48081:SF6">
    <property type="entry name" value="PEPTIDASE S9 PROLYL OLIGOPEPTIDASE CATALYTIC DOMAIN-CONTAINING PROTEIN"/>
    <property type="match status" value="1"/>
</dbReference>
<organism evidence="3 4">
    <name type="scientific">Paenibacillus glycinis</name>
    <dbReference type="NCBI Taxonomy" id="2697035"/>
    <lineage>
        <taxon>Bacteria</taxon>
        <taxon>Bacillati</taxon>
        <taxon>Bacillota</taxon>
        <taxon>Bacilli</taxon>
        <taxon>Bacillales</taxon>
        <taxon>Paenibacillaceae</taxon>
        <taxon>Paenibacillus</taxon>
    </lineage>
</organism>
<comment type="caution">
    <text evidence="3">The sequence shown here is derived from an EMBL/GenBank/DDBJ whole genome shotgun (WGS) entry which is preliminary data.</text>
</comment>
<dbReference type="RefSeq" id="WP_161745974.1">
    <property type="nucleotide sequence ID" value="NZ_JAAAMV010000024.1"/>
</dbReference>
<evidence type="ECO:0000259" key="2">
    <source>
        <dbReference type="Pfam" id="PF20434"/>
    </source>
</evidence>
<dbReference type="InterPro" id="IPR050300">
    <property type="entry name" value="GDXG_lipolytic_enzyme"/>
</dbReference>
<name>A0ABW9XW70_9BACL</name>
<evidence type="ECO:0000313" key="3">
    <source>
        <dbReference type="EMBL" id="NBD26963.1"/>
    </source>
</evidence>
<feature type="domain" description="BD-FAE-like" evidence="2">
    <location>
        <begin position="41"/>
        <end position="223"/>
    </location>
</feature>